<accession>A0A8C8XG67</accession>
<comment type="catalytic activity">
    <reaction evidence="7">
        <text>3,3',5-triiodo-L-thyronine + 3'-phosphoadenylyl sulfate = 3,3',5-triiodo-L-thyronine sulfate + adenosine 3',5'-bisphosphate + H(+)</text>
        <dbReference type="Rhea" id="RHEA:67876"/>
        <dbReference type="ChEBI" id="CHEBI:15378"/>
        <dbReference type="ChEBI" id="CHEBI:58339"/>
        <dbReference type="ChEBI" id="CHEBI:58343"/>
        <dbReference type="ChEBI" id="CHEBI:176511"/>
        <dbReference type="ChEBI" id="CHEBI:533015"/>
    </reaction>
    <physiologicalReaction direction="left-to-right" evidence="7">
        <dbReference type="Rhea" id="RHEA:67877"/>
    </physiologicalReaction>
</comment>
<dbReference type="Ensembl" id="ENSPLOT00000021298.1">
    <property type="protein sequence ID" value="ENSPLOP00000019240.1"/>
    <property type="gene ID" value="ENSPLOG00000014102.1"/>
</dbReference>
<evidence type="ECO:0000256" key="10">
    <source>
        <dbReference type="RuleBase" id="RU361155"/>
    </source>
</evidence>
<reference evidence="12" key="3">
    <citation type="submission" date="2025-09" db="UniProtKB">
        <authorList>
            <consortium name="Ensembl"/>
        </authorList>
    </citation>
    <scope>IDENTIFICATION</scope>
</reference>
<evidence type="ECO:0000256" key="5">
    <source>
        <dbReference type="ARBA" id="ARBA00048219"/>
    </source>
</evidence>
<comment type="catalytic activity">
    <reaction evidence="6">
        <text>a phenol + 3'-phosphoadenylyl sulfate = an aryl sulfate + adenosine 3',5'-bisphosphate + H(+)</text>
        <dbReference type="Rhea" id="RHEA:12164"/>
        <dbReference type="ChEBI" id="CHEBI:15378"/>
        <dbReference type="ChEBI" id="CHEBI:33853"/>
        <dbReference type="ChEBI" id="CHEBI:58339"/>
        <dbReference type="ChEBI" id="CHEBI:58343"/>
        <dbReference type="ChEBI" id="CHEBI:140317"/>
        <dbReference type="EC" id="2.8.2.1"/>
    </reaction>
    <physiologicalReaction direction="left-to-right" evidence="6">
        <dbReference type="Rhea" id="RHEA:12165"/>
    </physiologicalReaction>
</comment>
<dbReference type="PANTHER" id="PTHR11783">
    <property type="entry name" value="SULFOTRANSFERASE SULT"/>
    <property type="match status" value="1"/>
</dbReference>
<keyword evidence="3" id="KW-0963">Cytoplasm</keyword>
<gene>
    <name evidence="12" type="primary">LOC122209757</name>
</gene>
<proteinExistence type="inferred from homology"/>
<dbReference type="KEGG" id="plez:122209757"/>
<dbReference type="AlphaFoldDB" id="A0A8C8XG67"/>
<dbReference type="RefSeq" id="XP_042777848.1">
    <property type="nucleotide sequence ID" value="XM_042921914.1"/>
</dbReference>
<dbReference type="Pfam" id="PF00685">
    <property type="entry name" value="Sulfotransfer_1"/>
    <property type="match status" value="1"/>
</dbReference>
<dbReference type="FunFam" id="3.40.50.300:FF:000433">
    <property type="entry name" value="Estrogen sulfotransferase"/>
    <property type="match status" value="1"/>
</dbReference>
<evidence type="ECO:0000256" key="1">
    <source>
        <dbReference type="ARBA" id="ARBA00004496"/>
    </source>
</evidence>
<protein>
    <recommendedName>
        <fullName evidence="10">Sulfotransferase</fullName>
        <ecNumber evidence="10">2.8.2.-</ecNumber>
    </recommendedName>
</protein>
<dbReference type="SUPFAM" id="SSF52540">
    <property type="entry name" value="P-loop containing nucleoside triphosphate hydrolases"/>
    <property type="match status" value="1"/>
</dbReference>
<dbReference type="Gene3D" id="3.40.50.300">
    <property type="entry name" value="P-loop containing nucleotide triphosphate hydrolases"/>
    <property type="match status" value="1"/>
</dbReference>
<evidence type="ECO:0000256" key="4">
    <source>
        <dbReference type="ARBA" id="ARBA00022679"/>
    </source>
</evidence>
<evidence type="ECO:0000256" key="6">
    <source>
        <dbReference type="ARBA" id="ARBA00052984"/>
    </source>
</evidence>
<dbReference type="InterPro" id="IPR027417">
    <property type="entry name" value="P-loop_NTPase"/>
</dbReference>
<evidence type="ECO:0000256" key="7">
    <source>
        <dbReference type="ARBA" id="ARBA00093189"/>
    </source>
</evidence>
<evidence type="ECO:0000313" key="13">
    <source>
        <dbReference type="Proteomes" id="UP000694399"/>
    </source>
</evidence>
<dbReference type="GO" id="GO:0004062">
    <property type="term" value="F:aryl sulfotransferase activity"/>
    <property type="evidence" value="ECO:0007669"/>
    <property type="project" value="UniProtKB-EC"/>
</dbReference>
<dbReference type="OMA" id="ELFEAHY"/>
<dbReference type="GeneTree" id="ENSGT00940000162765"/>
<evidence type="ECO:0000256" key="9">
    <source>
        <dbReference type="ARBA" id="ARBA00093259"/>
    </source>
</evidence>
<comment type="catalytic activity">
    <reaction evidence="5">
        <text>4-ethylphenol + 3'-phosphoadenylyl sulfate = 4-ethylphenyl sulfate + adenosine 3',5'-bisphosphate + H(+)</text>
        <dbReference type="Rhea" id="RHEA:70607"/>
        <dbReference type="ChEBI" id="CHEBI:15378"/>
        <dbReference type="ChEBI" id="CHEBI:49584"/>
        <dbReference type="ChEBI" id="CHEBI:58339"/>
        <dbReference type="ChEBI" id="CHEBI:58343"/>
        <dbReference type="ChEBI" id="CHEBI:133681"/>
    </reaction>
    <physiologicalReaction direction="left-to-right" evidence="5">
        <dbReference type="Rhea" id="RHEA:70608"/>
    </physiologicalReaction>
</comment>
<comment type="catalytic activity">
    <reaction evidence="9">
        <text>3,3'-diiodo-L-thyronine + 3'-phosphoadenylyl sulfate = 3,3'-diiodo-L-thyronine sulfate + adenosine 3',5'-bisphosphate + H(+)</text>
        <dbReference type="Rhea" id="RHEA:67892"/>
        <dbReference type="ChEBI" id="CHEBI:15378"/>
        <dbReference type="ChEBI" id="CHEBI:58339"/>
        <dbReference type="ChEBI" id="CHEBI:58343"/>
        <dbReference type="ChEBI" id="CHEBI:176514"/>
        <dbReference type="ChEBI" id="CHEBI:176515"/>
    </reaction>
    <physiologicalReaction direction="left-to-right" evidence="9">
        <dbReference type="Rhea" id="RHEA:67893"/>
    </physiologicalReaction>
</comment>
<dbReference type="EC" id="2.8.2.-" evidence="10"/>
<reference evidence="12" key="2">
    <citation type="submission" date="2025-08" db="UniProtKB">
        <authorList>
            <consortium name="Ensembl"/>
        </authorList>
    </citation>
    <scope>IDENTIFICATION</scope>
</reference>
<dbReference type="GeneID" id="122209757"/>
<organism evidence="12 13">
    <name type="scientific">Panthera leo</name>
    <name type="common">Lion</name>
    <dbReference type="NCBI Taxonomy" id="9689"/>
    <lineage>
        <taxon>Eukaryota</taxon>
        <taxon>Metazoa</taxon>
        <taxon>Chordata</taxon>
        <taxon>Craniata</taxon>
        <taxon>Vertebrata</taxon>
        <taxon>Euteleostomi</taxon>
        <taxon>Mammalia</taxon>
        <taxon>Eutheria</taxon>
        <taxon>Laurasiatheria</taxon>
        <taxon>Carnivora</taxon>
        <taxon>Feliformia</taxon>
        <taxon>Felidae</taxon>
        <taxon>Pantherinae</taxon>
        <taxon>Panthera</taxon>
    </lineage>
</organism>
<dbReference type="InterPro" id="IPR000863">
    <property type="entry name" value="Sulfotransferase_dom"/>
</dbReference>
<dbReference type="GO" id="GO:0051923">
    <property type="term" value="P:sulfation"/>
    <property type="evidence" value="ECO:0007669"/>
    <property type="project" value="UniProtKB-ARBA"/>
</dbReference>
<keyword evidence="4 10" id="KW-0808">Transferase</keyword>
<evidence type="ECO:0000259" key="11">
    <source>
        <dbReference type="Pfam" id="PF00685"/>
    </source>
</evidence>
<dbReference type="Proteomes" id="UP000694399">
    <property type="component" value="Chromosome F1"/>
</dbReference>
<dbReference type="GO" id="GO:0005737">
    <property type="term" value="C:cytoplasm"/>
    <property type="evidence" value="ECO:0007669"/>
    <property type="project" value="UniProtKB-SubCell"/>
</dbReference>
<evidence type="ECO:0000256" key="8">
    <source>
        <dbReference type="ARBA" id="ARBA00093194"/>
    </source>
</evidence>
<keyword evidence="13" id="KW-1185">Reference proteome</keyword>
<reference evidence="12" key="1">
    <citation type="journal article" date="2019" name="bioRxiv">
        <title>Long live the king: chromosome-level assembly of the lion (Panthera leo) using linked-read, Hi-C, and long read data.</title>
        <authorList>
            <person name="Armstrong E.E."/>
            <person name="Taylor R.W."/>
            <person name="Miller D.E."/>
            <person name="Kaelin C."/>
            <person name="Barsh G."/>
            <person name="Hadly E.A."/>
            <person name="Petrov D."/>
        </authorList>
    </citation>
    <scope>NUCLEOTIDE SEQUENCE [LARGE SCALE GENOMIC DNA]</scope>
</reference>
<sequence>MELVPDTSRPPLQYVKGIPLIKYFAEALGPLQNFQAQPDDLLISTYPKSGTTWVSEILDMIYQGGDLEKCRRAPVFIRIPFLEFKAPGIPTGMEVLKDTPAPRIIKTHLPLALLPQTLLDQKVKVVYVARNAKDVAVSYYHFYRMAKVHPDPDTWDSFLEKFMAGEVSYGSWYQHVREWWELSHTHPVLYLFYEDMKENPKREIQKILEFVGRTLPEETVDLITQQTSFKEMKKNPMANYTTIPPDIMDHSVSAFMRKGVAGDWKTTFTVAQNERFDAHYAEKMAGCSLRFRTHL</sequence>
<dbReference type="RefSeq" id="XP_042777847.1">
    <property type="nucleotide sequence ID" value="XM_042921913.1"/>
</dbReference>
<evidence type="ECO:0000256" key="3">
    <source>
        <dbReference type="ARBA" id="ARBA00022490"/>
    </source>
</evidence>
<comment type="catalytic activity">
    <reaction evidence="8">
        <text>3,3',5'-triiodo-L-thyronine + 3'-phosphoadenylyl sulfate = 3,3',5'-triiodo-L-thyronine sulfate + adenosine 3',5'-bisphosphate + H(+)</text>
        <dbReference type="Rhea" id="RHEA:67888"/>
        <dbReference type="ChEBI" id="CHEBI:15378"/>
        <dbReference type="ChEBI" id="CHEBI:57261"/>
        <dbReference type="ChEBI" id="CHEBI:58339"/>
        <dbReference type="ChEBI" id="CHEBI:58343"/>
        <dbReference type="ChEBI" id="CHEBI:176513"/>
    </reaction>
    <physiologicalReaction direction="left-to-right" evidence="8">
        <dbReference type="Rhea" id="RHEA:67889"/>
    </physiologicalReaction>
</comment>
<comment type="similarity">
    <text evidence="2 10">Belongs to the sulfotransferase 1 family.</text>
</comment>
<evidence type="ECO:0000313" key="12">
    <source>
        <dbReference type="Ensembl" id="ENSPLOP00000019240.1"/>
    </source>
</evidence>
<name>A0A8C8XG67_PANLE</name>
<comment type="subcellular location">
    <subcellularLocation>
        <location evidence="1">Cytoplasm</location>
    </subcellularLocation>
</comment>
<evidence type="ECO:0000256" key="2">
    <source>
        <dbReference type="ARBA" id="ARBA00005771"/>
    </source>
</evidence>
<feature type="domain" description="Sulfotransferase" evidence="11">
    <location>
        <begin position="38"/>
        <end position="287"/>
    </location>
</feature>
<dbReference type="RefSeq" id="XP_042777849.1">
    <property type="nucleotide sequence ID" value="XM_042921915.1"/>
</dbReference>